<dbReference type="InterPro" id="IPR046776">
    <property type="entry name" value="Pectate_lyase_5"/>
</dbReference>
<reference evidence="1 2" key="1">
    <citation type="submission" date="2017-12" db="EMBL/GenBank/DDBJ databases">
        <title>Phylogenetic diversity of female urinary microbiome.</title>
        <authorList>
            <person name="Thomas-White K."/>
            <person name="Wolfe A.J."/>
        </authorList>
    </citation>
    <scope>NUCLEOTIDE SEQUENCE [LARGE SCALE GENOMIC DNA]</scope>
    <source>
        <strain evidence="1 2">UMB0319</strain>
    </source>
</reference>
<dbReference type="Proteomes" id="UP000234778">
    <property type="component" value="Unassembled WGS sequence"/>
</dbReference>
<name>A0A2I1KR84_9ACTO</name>
<dbReference type="AlphaFoldDB" id="A0A2I1KR84"/>
<protein>
    <submittedName>
        <fullName evidence="1">Uncharacterized protein</fullName>
    </submittedName>
</protein>
<accession>A0A2I1KR84</accession>
<evidence type="ECO:0000313" key="1">
    <source>
        <dbReference type="EMBL" id="PKY98107.1"/>
    </source>
</evidence>
<organism evidence="1 2">
    <name type="scientific">Actinomyces urogenitalis</name>
    <dbReference type="NCBI Taxonomy" id="103621"/>
    <lineage>
        <taxon>Bacteria</taxon>
        <taxon>Bacillati</taxon>
        <taxon>Actinomycetota</taxon>
        <taxon>Actinomycetes</taxon>
        <taxon>Actinomycetales</taxon>
        <taxon>Actinomycetaceae</taxon>
        <taxon>Actinomyces</taxon>
    </lineage>
</organism>
<gene>
    <name evidence="1" type="ORF">CYJ26_09235</name>
</gene>
<sequence length="249" mass="25803">MTDLKGHPTEGGELLPKKNLLGASMRRFSLVTTSVATVALVLGSGIGGGTAFAVDAPAAASAATAPVVQGESVTVSTAQEFIDALTKGTAPIIKIGANIDLNDVPGGSKTVQNAINNAASKRSVLIESAEGGRYTLDFGTYAFNMGTGTTTSQNVTVTMKNLDLYGQNYFSMISNAGTYNFENVTYTGSQMVYATKGDINYYGNVKAKSVVSFTNAATGKTYDTASSGNQQVIQGGMAIFKAGRRHPGH</sequence>
<dbReference type="EMBL" id="PKHA01000011">
    <property type="protein sequence ID" value="PKY98107.1"/>
    <property type="molecule type" value="Genomic_DNA"/>
</dbReference>
<comment type="caution">
    <text evidence="1">The sequence shown here is derived from an EMBL/GenBank/DDBJ whole genome shotgun (WGS) entry which is preliminary data.</text>
</comment>
<dbReference type="GeneID" id="81709116"/>
<dbReference type="RefSeq" id="WP_006548097.1">
    <property type="nucleotide sequence ID" value="NZ_CP136961.1"/>
</dbReference>
<evidence type="ECO:0000313" key="2">
    <source>
        <dbReference type="Proteomes" id="UP000234778"/>
    </source>
</evidence>
<dbReference type="Pfam" id="PF20585">
    <property type="entry name" value="Pectate_lyase_5"/>
    <property type="match status" value="1"/>
</dbReference>
<proteinExistence type="predicted"/>